<gene>
    <name evidence="9" type="primary">xerC</name>
    <name evidence="12" type="ORF">IHV25_08155</name>
</gene>
<keyword evidence="4 9" id="KW-0159">Chromosome partition</keyword>
<evidence type="ECO:0000256" key="4">
    <source>
        <dbReference type="ARBA" id="ARBA00022829"/>
    </source>
</evidence>
<evidence type="ECO:0000259" key="11">
    <source>
        <dbReference type="PROSITE" id="PS51900"/>
    </source>
</evidence>
<dbReference type="PROSITE" id="PS51900">
    <property type="entry name" value="CB"/>
    <property type="match status" value="1"/>
</dbReference>
<keyword evidence="13" id="KW-1185">Reference proteome</keyword>
<evidence type="ECO:0000256" key="6">
    <source>
        <dbReference type="ARBA" id="ARBA00023125"/>
    </source>
</evidence>
<evidence type="ECO:0000313" key="12">
    <source>
        <dbReference type="EMBL" id="MBE1237618.1"/>
    </source>
</evidence>
<feature type="domain" description="Tyr recombinase" evidence="10">
    <location>
        <begin position="100"/>
        <end position="283"/>
    </location>
</feature>
<feature type="active site" evidence="9">
    <location>
        <position position="235"/>
    </location>
</feature>
<organism evidence="12 13">
    <name type="scientific">Phaeovibrio sulfidiphilus</name>
    <dbReference type="NCBI Taxonomy" id="1220600"/>
    <lineage>
        <taxon>Bacteria</taxon>
        <taxon>Pseudomonadati</taxon>
        <taxon>Pseudomonadota</taxon>
        <taxon>Alphaproteobacteria</taxon>
        <taxon>Rhodospirillales</taxon>
        <taxon>Rhodospirillaceae</taxon>
        <taxon>Phaeovibrio</taxon>
    </lineage>
</organism>
<dbReference type="InterPro" id="IPR050090">
    <property type="entry name" value="Tyrosine_recombinase_XerCD"/>
</dbReference>
<dbReference type="Gene3D" id="1.10.150.130">
    <property type="match status" value="1"/>
</dbReference>
<dbReference type="InterPro" id="IPR044068">
    <property type="entry name" value="CB"/>
</dbReference>
<evidence type="ECO:0000259" key="10">
    <source>
        <dbReference type="PROSITE" id="PS51898"/>
    </source>
</evidence>
<dbReference type="PANTHER" id="PTHR30349:SF90">
    <property type="entry name" value="TYROSINE RECOMBINASE XERD"/>
    <property type="match status" value="1"/>
</dbReference>
<dbReference type="InterPro" id="IPR002104">
    <property type="entry name" value="Integrase_catalytic"/>
</dbReference>
<keyword evidence="7 9" id="KW-0233">DNA recombination</keyword>
<dbReference type="SUPFAM" id="SSF47823">
    <property type="entry name" value="lambda integrase-like, N-terminal domain"/>
    <property type="match status" value="1"/>
</dbReference>
<dbReference type="Pfam" id="PF00589">
    <property type="entry name" value="Phage_integrase"/>
    <property type="match status" value="1"/>
</dbReference>
<dbReference type="GO" id="GO:0003677">
    <property type="term" value="F:DNA binding"/>
    <property type="evidence" value="ECO:0007669"/>
    <property type="project" value="UniProtKB-UniRule"/>
</dbReference>
<dbReference type="PANTHER" id="PTHR30349">
    <property type="entry name" value="PHAGE INTEGRASE-RELATED"/>
    <property type="match status" value="1"/>
</dbReference>
<dbReference type="InterPro" id="IPR004107">
    <property type="entry name" value="Integrase_SAM-like_N"/>
</dbReference>
<evidence type="ECO:0000256" key="5">
    <source>
        <dbReference type="ARBA" id="ARBA00022908"/>
    </source>
</evidence>
<evidence type="ECO:0000256" key="7">
    <source>
        <dbReference type="ARBA" id="ARBA00023172"/>
    </source>
</evidence>
<dbReference type="GO" id="GO:0009037">
    <property type="term" value="F:tyrosine-based site-specific recombinase activity"/>
    <property type="evidence" value="ECO:0007669"/>
    <property type="project" value="UniProtKB-UniRule"/>
</dbReference>
<dbReference type="HAMAP" id="MF_01808">
    <property type="entry name" value="Recomb_XerC_XerD"/>
    <property type="match status" value="1"/>
</dbReference>
<protein>
    <recommendedName>
        <fullName evidence="9">Tyrosine recombinase XerC</fullName>
    </recommendedName>
</protein>
<feature type="active site" evidence="9">
    <location>
        <position position="238"/>
    </location>
</feature>
<evidence type="ECO:0000256" key="1">
    <source>
        <dbReference type="ARBA" id="ARBA00004496"/>
    </source>
</evidence>
<dbReference type="Proteomes" id="UP000631034">
    <property type="component" value="Unassembled WGS sequence"/>
</dbReference>
<dbReference type="InterPro" id="IPR023009">
    <property type="entry name" value="Tyrosine_recombinase_XerC/XerD"/>
</dbReference>
<proteinExistence type="inferred from homology"/>
<evidence type="ECO:0000256" key="2">
    <source>
        <dbReference type="ARBA" id="ARBA00022490"/>
    </source>
</evidence>
<comment type="function">
    <text evidence="9">Site-specific tyrosine recombinase, which acts by catalyzing the cutting and rejoining of the recombining DNA molecules. The XerC-XerD complex is essential to convert dimers of the bacterial chromosome into monomers to permit their segregation at cell division. It also contributes to the segregational stability of plasmids.</text>
</comment>
<dbReference type="Gene3D" id="1.10.443.10">
    <property type="entry name" value="Intergrase catalytic core"/>
    <property type="match status" value="1"/>
</dbReference>
<dbReference type="InterPro" id="IPR010998">
    <property type="entry name" value="Integrase_recombinase_N"/>
</dbReference>
<comment type="similarity">
    <text evidence="9">Belongs to the 'phage' integrase family. XerC subfamily.</text>
</comment>
<evidence type="ECO:0000256" key="3">
    <source>
        <dbReference type="ARBA" id="ARBA00022618"/>
    </source>
</evidence>
<feature type="active site" evidence="9">
    <location>
        <position position="166"/>
    </location>
</feature>
<keyword evidence="5 9" id="KW-0229">DNA integration</keyword>
<name>A0A8J6YMS1_9PROT</name>
<dbReference type="EMBL" id="JACZHT010000006">
    <property type="protein sequence ID" value="MBE1237618.1"/>
    <property type="molecule type" value="Genomic_DNA"/>
</dbReference>
<dbReference type="CDD" id="cd00798">
    <property type="entry name" value="INT_XerDC_C"/>
    <property type="match status" value="1"/>
</dbReference>
<keyword evidence="8 9" id="KW-0131">Cell cycle</keyword>
<dbReference type="GO" id="GO:0005737">
    <property type="term" value="C:cytoplasm"/>
    <property type="evidence" value="ECO:0007669"/>
    <property type="project" value="UniProtKB-SubCell"/>
</dbReference>
<dbReference type="PROSITE" id="PS51898">
    <property type="entry name" value="TYR_RECOMBINASE"/>
    <property type="match status" value="1"/>
</dbReference>
<evidence type="ECO:0000256" key="9">
    <source>
        <dbReference type="HAMAP-Rule" id="MF_01808"/>
    </source>
</evidence>
<keyword evidence="2 9" id="KW-0963">Cytoplasm</keyword>
<evidence type="ECO:0000313" key="13">
    <source>
        <dbReference type="Proteomes" id="UP000631034"/>
    </source>
</evidence>
<feature type="domain" description="Core-binding (CB)" evidence="11">
    <location>
        <begin position="1"/>
        <end position="79"/>
    </location>
</feature>
<dbReference type="InterPro" id="IPR011010">
    <property type="entry name" value="DNA_brk_join_enz"/>
</dbReference>
<keyword evidence="3 9" id="KW-0132">Cell division</keyword>
<feature type="active site" evidence="9">
    <location>
        <position position="143"/>
    </location>
</feature>
<dbReference type="InterPro" id="IPR013762">
    <property type="entry name" value="Integrase-like_cat_sf"/>
</dbReference>
<feature type="active site" evidence="9">
    <location>
        <position position="261"/>
    </location>
</feature>
<comment type="caution">
    <text evidence="12">The sequence shown here is derived from an EMBL/GenBank/DDBJ whole genome shotgun (WGS) entry which is preliminary data.</text>
</comment>
<dbReference type="Pfam" id="PF02899">
    <property type="entry name" value="Phage_int_SAM_1"/>
    <property type="match status" value="1"/>
</dbReference>
<dbReference type="GO" id="GO:0051301">
    <property type="term" value="P:cell division"/>
    <property type="evidence" value="ECO:0007669"/>
    <property type="project" value="UniProtKB-KW"/>
</dbReference>
<dbReference type="SUPFAM" id="SSF56349">
    <property type="entry name" value="DNA breaking-rejoining enzymes"/>
    <property type="match status" value="1"/>
</dbReference>
<dbReference type="GO" id="GO:0007059">
    <property type="term" value="P:chromosome segregation"/>
    <property type="evidence" value="ECO:0007669"/>
    <property type="project" value="UniProtKB-UniRule"/>
</dbReference>
<keyword evidence="6 9" id="KW-0238">DNA-binding</keyword>
<feature type="active site" description="O-(3'-phospho-DNA)-tyrosine intermediate" evidence="9">
    <location>
        <position position="270"/>
    </location>
</feature>
<evidence type="ECO:0000256" key="8">
    <source>
        <dbReference type="ARBA" id="ARBA00023306"/>
    </source>
</evidence>
<reference evidence="12" key="1">
    <citation type="submission" date="2020-10" db="EMBL/GenBank/DDBJ databases">
        <title>Genome sequence of the unusual species of purple photosynthetic bacteria, Phaeovibrio sulfidiphilus DSM 23193, type strain.</title>
        <authorList>
            <person name="Kyndt J.A."/>
            <person name="Meyer T.E."/>
        </authorList>
    </citation>
    <scope>NUCLEOTIDE SEQUENCE</scope>
    <source>
        <strain evidence="12">DSM 23193</strain>
    </source>
</reference>
<sequence>MARERRASQHTVFAYARDVAAFTRFLQDYRGEEPSVGMLGSLSTAEFRAYVSARSRTGLARTSTARGLSSLRNLYRWLDREGIVSNPALDALRTPKIPKAVPKAMTESEAMETLEAARTLYEDPWLARRDMALFTLLYGCGLRLGEALALNRGDVPKGSVLRILGKGRKERLVPVLPVVRSALEEYLRLCPVQSTDPTLPLFIGARGGRLNPGVVQRQMRKVREHLGLSEQATPHALRHSFATHLLANGGDLRTIQELLGHASLSTTQRYTRVDADGLARLHARTHPRARIDTEPEPTDVK</sequence>
<accession>A0A8J6YMS1</accession>
<dbReference type="GO" id="GO:0006313">
    <property type="term" value="P:DNA transposition"/>
    <property type="evidence" value="ECO:0007669"/>
    <property type="project" value="UniProtKB-UniRule"/>
</dbReference>
<comment type="subcellular location">
    <subcellularLocation>
        <location evidence="1 9">Cytoplasm</location>
    </subcellularLocation>
</comment>
<comment type="subunit">
    <text evidence="9">Forms a cyclic heterotetrameric complex composed of two molecules of XerC and two molecules of XerD.</text>
</comment>
<dbReference type="AlphaFoldDB" id="A0A8J6YMS1"/>